<dbReference type="EMBL" id="JAKIXB020000012">
    <property type="protein sequence ID" value="KAL1603160.1"/>
    <property type="molecule type" value="Genomic_DNA"/>
</dbReference>
<organism evidence="7 8">
    <name type="scientific">Nothophoma quercina</name>
    <dbReference type="NCBI Taxonomy" id="749835"/>
    <lineage>
        <taxon>Eukaryota</taxon>
        <taxon>Fungi</taxon>
        <taxon>Dikarya</taxon>
        <taxon>Ascomycota</taxon>
        <taxon>Pezizomycotina</taxon>
        <taxon>Dothideomycetes</taxon>
        <taxon>Pleosporomycetidae</taxon>
        <taxon>Pleosporales</taxon>
        <taxon>Pleosporineae</taxon>
        <taxon>Didymellaceae</taxon>
        <taxon>Nothophoma</taxon>
    </lineage>
</organism>
<evidence type="ECO:0000313" key="7">
    <source>
        <dbReference type="EMBL" id="KAL1603160.1"/>
    </source>
</evidence>
<evidence type="ECO:0000256" key="1">
    <source>
        <dbReference type="ARBA" id="ARBA00004141"/>
    </source>
</evidence>
<evidence type="ECO:0000256" key="5">
    <source>
        <dbReference type="SAM" id="Phobius"/>
    </source>
</evidence>
<feature type="transmembrane region" description="Helical" evidence="5">
    <location>
        <begin position="460"/>
        <end position="479"/>
    </location>
</feature>
<keyword evidence="8" id="KW-1185">Reference proteome</keyword>
<evidence type="ECO:0000256" key="3">
    <source>
        <dbReference type="ARBA" id="ARBA00022989"/>
    </source>
</evidence>
<feature type="transmembrane region" description="Helical" evidence="5">
    <location>
        <begin position="310"/>
        <end position="330"/>
    </location>
</feature>
<proteinExistence type="predicted"/>
<dbReference type="PANTHER" id="PTHR23502:SF2">
    <property type="entry name" value="TRANSPORTER, PUTATIVE (AFU_ORTHOLOGUE AFUA_2G08910)-RELATED"/>
    <property type="match status" value="1"/>
</dbReference>
<protein>
    <recommendedName>
        <fullName evidence="6">Major facilitator superfamily (MFS) profile domain-containing protein</fullName>
    </recommendedName>
</protein>
<evidence type="ECO:0000259" key="6">
    <source>
        <dbReference type="PROSITE" id="PS50850"/>
    </source>
</evidence>
<feature type="transmembrane region" description="Helical" evidence="5">
    <location>
        <begin position="152"/>
        <end position="173"/>
    </location>
</feature>
<dbReference type="SUPFAM" id="SSF103473">
    <property type="entry name" value="MFS general substrate transporter"/>
    <property type="match status" value="1"/>
</dbReference>
<dbReference type="InterPro" id="IPR011701">
    <property type="entry name" value="MFS"/>
</dbReference>
<feature type="transmembrane region" description="Helical" evidence="5">
    <location>
        <begin position="425"/>
        <end position="448"/>
    </location>
</feature>
<dbReference type="Pfam" id="PF07690">
    <property type="entry name" value="MFS_1"/>
    <property type="match status" value="1"/>
</dbReference>
<dbReference type="InterPro" id="IPR020846">
    <property type="entry name" value="MFS_dom"/>
</dbReference>
<comment type="caution">
    <text evidence="7">The sequence shown here is derived from an EMBL/GenBank/DDBJ whole genome shotgun (WGS) entry which is preliminary data.</text>
</comment>
<dbReference type="PANTHER" id="PTHR23502">
    <property type="entry name" value="MAJOR FACILITATOR SUPERFAMILY"/>
    <property type="match status" value="1"/>
</dbReference>
<comment type="subcellular location">
    <subcellularLocation>
        <location evidence="1">Membrane</location>
        <topology evidence="1">Multi-pass membrane protein</topology>
    </subcellularLocation>
</comment>
<feature type="transmembrane region" description="Helical" evidence="5">
    <location>
        <begin position="392"/>
        <end position="413"/>
    </location>
</feature>
<gene>
    <name evidence="7" type="ORF">SLS59_004254</name>
</gene>
<reference evidence="7 8" key="1">
    <citation type="submission" date="2024-02" db="EMBL/GenBank/DDBJ databases">
        <title>De novo assembly and annotation of 12 fungi associated with fruit tree decline syndrome in Ontario, Canada.</title>
        <authorList>
            <person name="Sulman M."/>
            <person name="Ellouze W."/>
            <person name="Ilyukhin E."/>
        </authorList>
    </citation>
    <scope>NUCLEOTIDE SEQUENCE [LARGE SCALE GENOMIC DNA]</scope>
    <source>
        <strain evidence="7 8">M97-236</strain>
    </source>
</reference>
<dbReference type="PROSITE" id="PS50850">
    <property type="entry name" value="MFS"/>
    <property type="match status" value="1"/>
</dbReference>
<feature type="domain" description="Major facilitator superfamily (MFS) profile" evidence="6">
    <location>
        <begin position="86"/>
        <end position="515"/>
    </location>
</feature>
<accession>A0ABR3RFD6</accession>
<dbReference type="Gene3D" id="1.20.1250.20">
    <property type="entry name" value="MFS general substrate transporter like domains"/>
    <property type="match status" value="1"/>
</dbReference>
<keyword evidence="3 5" id="KW-1133">Transmembrane helix</keyword>
<feature type="transmembrane region" description="Helical" evidence="5">
    <location>
        <begin position="240"/>
        <end position="259"/>
    </location>
</feature>
<keyword evidence="4 5" id="KW-0472">Membrane</keyword>
<name>A0ABR3RFD6_9PLEO</name>
<feature type="transmembrane region" description="Helical" evidence="5">
    <location>
        <begin position="350"/>
        <end position="371"/>
    </location>
</feature>
<evidence type="ECO:0000256" key="2">
    <source>
        <dbReference type="ARBA" id="ARBA00022692"/>
    </source>
</evidence>
<dbReference type="InterPro" id="IPR036259">
    <property type="entry name" value="MFS_trans_sf"/>
</dbReference>
<sequence>MATATEHISNSKESVADVPQYNEDLPKDLEHANTHGTYLDPDEASHLTAEHRQYLLQRHGTLELDPLPTMGDADPYNWPTWKKVLNLVFVAFHSCMCAFAASAIIPAYENIAEDLGVSLQRTSYLTSLQIAILGGAPLFWRPLSTRYGRRPIFIISLIGSLAFNIGCAKSTTYASMAACRALQSFFISPPNAIGSAVVVETFFKNERGRYMGVWTVMITLGIPLAPLIFGFVTYYEGYRWIYWILAIINGVQLVLYSLFGPETRFIRHNNVEHAVTGFAAFKESYLKFRRIDPTPITAMEFISPLRLAKYPCVMIPACAYAMVFLFASVLTTVEIPQLFGEKFHFNSKQLGLQFLGLIIGSIVGEQIGGHSSDMWMRARAKKIAPKKPAPEWRLWLSYFGILLAICGLVVFLIRIEQAPEGHWNVTPIIGAGIAAAGNQIVTTVLITYAIDCYPDEAGSIGVFITLVRQTWGFIGPFWFPDMFTNVGLAPSAGIVVAMLVVGSLIPVAFCHWKGKALHGNMSARL</sequence>
<feature type="transmembrane region" description="Helical" evidence="5">
    <location>
        <begin position="491"/>
        <end position="512"/>
    </location>
</feature>
<feature type="transmembrane region" description="Helical" evidence="5">
    <location>
        <begin position="84"/>
        <end position="108"/>
    </location>
</feature>
<evidence type="ECO:0000256" key="4">
    <source>
        <dbReference type="ARBA" id="ARBA00023136"/>
    </source>
</evidence>
<evidence type="ECO:0000313" key="8">
    <source>
        <dbReference type="Proteomes" id="UP001521222"/>
    </source>
</evidence>
<dbReference type="Proteomes" id="UP001521222">
    <property type="component" value="Unassembled WGS sequence"/>
</dbReference>
<feature type="transmembrane region" description="Helical" evidence="5">
    <location>
        <begin position="123"/>
        <end position="140"/>
    </location>
</feature>
<feature type="transmembrane region" description="Helical" evidence="5">
    <location>
        <begin position="185"/>
        <end position="203"/>
    </location>
</feature>
<feature type="transmembrane region" description="Helical" evidence="5">
    <location>
        <begin position="210"/>
        <end position="234"/>
    </location>
</feature>
<keyword evidence="2 5" id="KW-0812">Transmembrane</keyword>